<dbReference type="Pfam" id="PF04977">
    <property type="entry name" value="DivIC"/>
    <property type="match status" value="1"/>
</dbReference>
<feature type="transmembrane region" description="Helical" evidence="2">
    <location>
        <begin position="40"/>
        <end position="63"/>
    </location>
</feature>
<dbReference type="AlphaFoldDB" id="A0AB73B8F4"/>
<feature type="compositionally biased region" description="Basic and acidic residues" evidence="1">
    <location>
        <begin position="158"/>
        <end position="167"/>
    </location>
</feature>
<organism evidence="3 4">
    <name type="scientific">Corynebacterium flavescens</name>
    <dbReference type="NCBI Taxonomy" id="28028"/>
    <lineage>
        <taxon>Bacteria</taxon>
        <taxon>Bacillati</taxon>
        <taxon>Actinomycetota</taxon>
        <taxon>Actinomycetes</taxon>
        <taxon>Mycobacteriales</taxon>
        <taxon>Corynebacteriaceae</taxon>
        <taxon>Corynebacterium</taxon>
    </lineage>
</organism>
<evidence type="ECO:0000313" key="4">
    <source>
        <dbReference type="Proteomes" id="UP000315353"/>
    </source>
</evidence>
<keyword evidence="2" id="KW-1133">Transmembrane helix</keyword>
<evidence type="ECO:0000256" key="1">
    <source>
        <dbReference type="SAM" id="MobiDB-lite"/>
    </source>
</evidence>
<dbReference type="Proteomes" id="UP000315353">
    <property type="component" value="Unassembled WGS sequence"/>
</dbReference>
<dbReference type="RefSeq" id="WP_075729511.1">
    <property type="nucleotide sequence ID" value="NZ_BJNB01000024.1"/>
</dbReference>
<protein>
    <recommendedName>
        <fullName evidence="5">Septum formation initiator family protein</fullName>
    </recommendedName>
</protein>
<name>A0AB73B8F4_CORFL</name>
<evidence type="ECO:0000313" key="3">
    <source>
        <dbReference type="EMBL" id="GEB98109.1"/>
    </source>
</evidence>
<sequence length="205" mass="22573">MARKTDSEKKRRTTVPVVSRTAKEHTSSARRAVQPQAAKMTIVGVGIIISIVVIVLLTIAVPLRNYYHGRSEIARLNESIAAKQAEKDYLLTEIDRYRSDEYVEQEARRRFGVVAQGETAYRIMDPQMTPGHTVTTDRSAESDDRSWYEVLWDSVAEPPKDAEKMNSDVDPGQLPTEDNVAPAEESDVPDSGVGAAVNEGANTAG</sequence>
<gene>
    <name evidence="3" type="ORF">CFL01nite_16040</name>
</gene>
<dbReference type="EMBL" id="BJNB01000024">
    <property type="protein sequence ID" value="GEB98109.1"/>
    <property type="molecule type" value="Genomic_DNA"/>
</dbReference>
<feature type="region of interest" description="Disordered" evidence="1">
    <location>
        <begin position="158"/>
        <end position="205"/>
    </location>
</feature>
<keyword evidence="2" id="KW-0472">Membrane</keyword>
<dbReference type="InterPro" id="IPR007060">
    <property type="entry name" value="FtsL/DivIC"/>
</dbReference>
<accession>A0AB73B8F4</accession>
<keyword evidence="2" id="KW-0812">Transmembrane</keyword>
<evidence type="ECO:0000256" key="2">
    <source>
        <dbReference type="SAM" id="Phobius"/>
    </source>
</evidence>
<dbReference type="GeneID" id="82879980"/>
<comment type="caution">
    <text evidence="3">The sequence shown here is derived from an EMBL/GenBank/DDBJ whole genome shotgun (WGS) entry which is preliminary data.</text>
</comment>
<feature type="region of interest" description="Disordered" evidence="1">
    <location>
        <begin position="1"/>
        <end position="29"/>
    </location>
</feature>
<evidence type="ECO:0008006" key="5">
    <source>
        <dbReference type="Google" id="ProtNLM"/>
    </source>
</evidence>
<proteinExistence type="predicted"/>
<reference evidence="3 4" key="1">
    <citation type="submission" date="2019-06" db="EMBL/GenBank/DDBJ databases">
        <title>Whole genome shotgun sequence of Corynebacterium flavescens NBRC 14136.</title>
        <authorList>
            <person name="Hosoyama A."/>
            <person name="Uohara A."/>
            <person name="Ohji S."/>
            <person name="Ichikawa N."/>
        </authorList>
    </citation>
    <scope>NUCLEOTIDE SEQUENCE [LARGE SCALE GENOMIC DNA]</scope>
    <source>
        <strain evidence="3 4">NBRC 14136</strain>
    </source>
</reference>